<comment type="caution">
    <text evidence="1">The sequence shown here is derived from an EMBL/GenBank/DDBJ whole genome shotgun (WGS) entry which is preliminary data.</text>
</comment>
<proteinExistence type="predicted"/>
<accession>A0A1B7X3L5</accession>
<dbReference type="EMBL" id="LJOW01000038">
    <property type="protein sequence ID" value="OBQ43890.1"/>
    <property type="molecule type" value="Genomic_DNA"/>
</dbReference>
<evidence type="ECO:0000313" key="2">
    <source>
        <dbReference type="Proteomes" id="UP000092093"/>
    </source>
</evidence>
<organism evidence="1 2">
    <name type="scientific">Aphanizomenon flos-aquae WA102</name>
    <dbReference type="NCBI Taxonomy" id="1710896"/>
    <lineage>
        <taxon>Bacteria</taxon>
        <taxon>Bacillati</taxon>
        <taxon>Cyanobacteriota</taxon>
        <taxon>Cyanophyceae</taxon>
        <taxon>Nostocales</taxon>
        <taxon>Aphanizomenonaceae</taxon>
        <taxon>Aphanizomenon</taxon>
    </lineage>
</organism>
<dbReference type="PATRIC" id="fig|1710896.3.peg.6387"/>
<dbReference type="Proteomes" id="UP000092093">
    <property type="component" value="Unassembled WGS sequence"/>
</dbReference>
<dbReference type="AlphaFoldDB" id="A0A1B7X3L5"/>
<sequence>MEVLALPNNWQDIQPDVVYSSTYDLQVSFSDEQIKLGIRYDSKGKHLKAIAKGLVHPQGSIGLVDSQEKGYNLKSKVLGNGGDRRFHAKYVNGILHFPGFVTQH</sequence>
<name>A0A1B7X3L5_APHFL</name>
<evidence type="ECO:0000313" key="1">
    <source>
        <dbReference type="EMBL" id="OBQ43890.1"/>
    </source>
</evidence>
<reference evidence="1 2" key="1">
    <citation type="submission" date="2015-09" db="EMBL/GenBank/DDBJ databases">
        <title>Aphanizomenon flos-aquae WA102.</title>
        <authorList>
            <person name="Driscoll C."/>
        </authorList>
    </citation>
    <scope>NUCLEOTIDE SEQUENCE [LARGE SCALE GENOMIC DNA]</scope>
    <source>
        <strain evidence="1">WA102</strain>
    </source>
</reference>
<protein>
    <submittedName>
        <fullName evidence="1">Uncharacterized protein</fullName>
    </submittedName>
</protein>
<gene>
    <name evidence="1" type="ORF">AN484_09825</name>
</gene>